<name>A0A9W8K3H4_9AGAR</name>
<reference evidence="2" key="1">
    <citation type="submission" date="2022-07" db="EMBL/GenBank/DDBJ databases">
        <title>Genome Sequence of Agrocybe chaxingu.</title>
        <authorList>
            <person name="Buettner E."/>
        </authorList>
    </citation>
    <scope>NUCLEOTIDE SEQUENCE</scope>
    <source>
        <strain evidence="2">MP-N11</strain>
    </source>
</reference>
<keyword evidence="3" id="KW-1185">Reference proteome</keyword>
<protein>
    <submittedName>
        <fullName evidence="2">Uncharacterized protein</fullName>
    </submittedName>
</protein>
<organism evidence="2 3">
    <name type="scientific">Agrocybe chaxingu</name>
    <dbReference type="NCBI Taxonomy" id="84603"/>
    <lineage>
        <taxon>Eukaryota</taxon>
        <taxon>Fungi</taxon>
        <taxon>Dikarya</taxon>
        <taxon>Basidiomycota</taxon>
        <taxon>Agaricomycotina</taxon>
        <taxon>Agaricomycetes</taxon>
        <taxon>Agaricomycetidae</taxon>
        <taxon>Agaricales</taxon>
        <taxon>Agaricineae</taxon>
        <taxon>Strophariaceae</taxon>
        <taxon>Agrocybe</taxon>
    </lineage>
</organism>
<dbReference type="Proteomes" id="UP001148786">
    <property type="component" value="Unassembled WGS sequence"/>
</dbReference>
<accession>A0A9W8K3H4</accession>
<keyword evidence="1" id="KW-1133">Transmembrane helix</keyword>
<dbReference type="EMBL" id="JANKHO010000904">
    <property type="protein sequence ID" value="KAJ3505258.1"/>
    <property type="molecule type" value="Genomic_DNA"/>
</dbReference>
<feature type="transmembrane region" description="Helical" evidence="1">
    <location>
        <begin position="73"/>
        <end position="100"/>
    </location>
</feature>
<sequence>MYFGPYISHCQEANNHHAIDRSHILPSLQHFLLTLCWTWSTFQLITHSSRVSSPSVGEDGVGVAVDGETFKKYALAAILLLAANVVIGLVLIVLAVLGCMRRGAASRKSSVRVVAPQYTPVKLEEEGYSGHYQQGYKRQ</sequence>
<dbReference type="AlphaFoldDB" id="A0A9W8K3H4"/>
<keyword evidence="1" id="KW-0472">Membrane</keyword>
<comment type="caution">
    <text evidence="2">The sequence shown here is derived from an EMBL/GenBank/DDBJ whole genome shotgun (WGS) entry which is preliminary data.</text>
</comment>
<keyword evidence="1" id="KW-0812">Transmembrane</keyword>
<evidence type="ECO:0000313" key="2">
    <source>
        <dbReference type="EMBL" id="KAJ3505258.1"/>
    </source>
</evidence>
<gene>
    <name evidence="2" type="ORF">NLJ89_g7513</name>
</gene>
<evidence type="ECO:0000256" key="1">
    <source>
        <dbReference type="SAM" id="Phobius"/>
    </source>
</evidence>
<proteinExistence type="predicted"/>
<evidence type="ECO:0000313" key="3">
    <source>
        <dbReference type="Proteomes" id="UP001148786"/>
    </source>
</evidence>